<dbReference type="GO" id="GO:0004356">
    <property type="term" value="F:glutamine synthetase activity"/>
    <property type="evidence" value="ECO:0007669"/>
    <property type="project" value="InterPro"/>
</dbReference>
<dbReference type="SMART" id="SM01230">
    <property type="entry name" value="Gln-synt_C"/>
    <property type="match status" value="1"/>
</dbReference>
<proteinExistence type="inferred from homology"/>
<comment type="caution">
    <text evidence="5">The sequence shown here is derived from an EMBL/GenBank/DDBJ whole genome shotgun (WGS) entry which is preliminary data.</text>
</comment>
<dbReference type="InterPro" id="IPR014746">
    <property type="entry name" value="Gln_synth/guanido_kin_cat_dom"/>
</dbReference>
<feature type="domain" description="GS catalytic" evidence="4">
    <location>
        <begin position="139"/>
        <end position="485"/>
    </location>
</feature>
<dbReference type="Pfam" id="PF00120">
    <property type="entry name" value="Gln-synt_C"/>
    <property type="match status" value="1"/>
</dbReference>
<comment type="similarity">
    <text evidence="2 3">Belongs to the glutamine synthetase family.</text>
</comment>
<organism evidence="5">
    <name type="scientific">Psilocybe cubensis</name>
    <name type="common">Psychedelic mushroom</name>
    <name type="synonym">Stropharia cubensis</name>
    <dbReference type="NCBI Taxonomy" id="181762"/>
    <lineage>
        <taxon>Eukaryota</taxon>
        <taxon>Fungi</taxon>
        <taxon>Dikarya</taxon>
        <taxon>Basidiomycota</taxon>
        <taxon>Agaricomycotina</taxon>
        <taxon>Agaricomycetes</taxon>
        <taxon>Agaricomycetidae</taxon>
        <taxon>Agaricales</taxon>
        <taxon>Agaricineae</taxon>
        <taxon>Strophariaceae</taxon>
        <taxon>Psilocybe</taxon>
    </lineage>
</organism>
<dbReference type="PANTHER" id="PTHR43785:SF2">
    <property type="entry name" value="TYPE-1 GLUTAMINE SYNTHETASE 1"/>
    <property type="match status" value="1"/>
</dbReference>
<reference evidence="5" key="1">
    <citation type="submission" date="2021-02" db="EMBL/GenBank/DDBJ databases">
        <title>Psilocybe cubensis genome.</title>
        <authorList>
            <person name="Mckernan K.J."/>
            <person name="Crawford S."/>
            <person name="Trippe A."/>
            <person name="Kane L.T."/>
            <person name="Mclaughlin S."/>
        </authorList>
    </citation>
    <scope>NUCLEOTIDE SEQUENCE [LARGE SCALE GENOMIC DNA]</scope>
    <source>
        <strain evidence="5">MGC-MH-2018</strain>
    </source>
</reference>
<evidence type="ECO:0000256" key="2">
    <source>
        <dbReference type="PROSITE-ProRule" id="PRU01331"/>
    </source>
</evidence>
<evidence type="ECO:0000313" key="5">
    <source>
        <dbReference type="EMBL" id="KAG5164486.1"/>
    </source>
</evidence>
<evidence type="ECO:0000256" key="1">
    <source>
        <dbReference type="ARBA" id="ARBA00022598"/>
    </source>
</evidence>
<protein>
    <recommendedName>
        <fullName evidence="4">GS catalytic domain-containing protein</fullName>
    </recommendedName>
</protein>
<dbReference type="SUPFAM" id="SSF55931">
    <property type="entry name" value="Glutamine synthetase/guanido kinase"/>
    <property type="match status" value="1"/>
</dbReference>
<evidence type="ECO:0000259" key="4">
    <source>
        <dbReference type="PROSITE" id="PS51987"/>
    </source>
</evidence>
<dbReference type="EMBL" id="JAFIQS010000011">
    <property type="protein sequence ID" value="KAG5164486.1"/>
    <property type="molecule type" value="Genomic_DNA"/>
</dbReference>
<keyword evidence="1" id="KW-0436">Ligase</keyword>
<dbReference type="PANTHER" id="PTHR43785">
    <property type="entry name" value="GAMMA-GLUTAMYLPUTRESCINE SYNTHETASE"/>
    <property type="match status" value="1"/>
</dbReference>
<evidence type="ECO:0000256" key="3">
    <source>
        <dbReference type="RuleBase" id="RU000384"/>
    </source>
</evidence>
<name>A0A8H7XNK6_PSICU</name>
<accession>A0A8H7XNK6</accession>
<dbReference type="PROSITE" id="PS51987">
    <property type="entry name" value="GS_CATALYTIC"/>
    <property type="match status" value="1"/>
</dbReference>
<dbReference type="OrthoDB" id="3364440at2759"/>
<dbReference type="Gene3D" id="3.30.590.10">
    <property type="entry name" value="Glutamine synthetase/guanido kinase, catalytic domain"/>
    <property type="match status" value="1"/>
</dbReference>
<dbReference type="InterPro" id="IPR008146">
    <property type="entry name" value="Gln_synth_cat_dom"/>
</dbReference>
<sequence>MVSTNQPFQGVKYDVSKGSHGRAIVVEDLTGWGVKYVRIQWVDLTNNIRFRVLPLAYFHKILQTPRPGTSLTKAVLGIVFITVVDGFSPTGEYVYAVDLSTLRLCPYAPGHASVMGWFEEKEPVAGVEGHRSVEVDLCPRTILRRVVEKAEQRCNTQFLIGFETEFILLKKTSPIEAGNSHGWCVASALPTGSAEAQILEEIVDALQARGSDVEVQMYHAEAAPGQYEVVTGPLPPLQAVDALIHTRETIFNIASKHGMRATLAPRVFMDNCGSAAHVHISVHPSSGASPAHLPLSTNSVLTPLESSFLSGVLAHLSSIALLALPTEPSYKRMADGVWSGGTYVCWGRDNREAPLRLCNASSPTSRNFELKTLDGTANPYLAIAAVLGAGLDGIEHGRELKIKECSGEKSAALLGSAGRAELGITERLPLSWKEARVNFEKSELVDEFFGAEFKTKFLAANKTLQEQMSFGLMDDEELKLFVETF</sequence>
<dbReference type="AlphaFoldDB" id="A0A8H7XNK6"/>
<gene>
    <name evidence="5" type="ORF">JR316_010121</name>
</gene>